<dbReference type="Proteomes" id="UP000000768">
    <property type="component" value="Chromosome 6"/>
</dbReference>
<gene>
    <name evidence="2" type="ORF">SORBI_3006G137400</name>
</gene>
<evidence type="ECO:0000256" key="1">
    <source>
        <dbReference type="SAM" id="MobiDB-lite"/>
    </source>
</evidence>
<keyword evidence="3" id="KW-1185">Reference proteome</keyword>
<evidence type="ECO:0000313" key="2">
    <source>
        <dbReference type="EMBL" id="KXG26652.1"/>
    </source>
</evidence>
<sequence>MGRVHGDGRQPPPCSIHHAHHRPPAPGGQAPMDGWMAARARTLKPPPIGSVQPAPLPRLGLVRARAHLPAIKRSRRVTVKLESRSASNSVCVSDKMSSTRQRTQNGGGGEEDKENAWNCDAKERHTYGRQICRRRCRRFIRTYHQYLDRSDYLTRCRIQDSLNSTHILCHTCNCSAPNCLTRCRIQALAHLPYRYTTSHRVPICFNGPYMDMEIEEEV</sequence>
<protein>
    <submittedName>
        <fullName evidence="2">Uncharacterized protein</fullName>
    </submittedName>
</protein>
<evidence type="ECO:0000313" key="3">
    <source>
        <dbReference type="Proteomes" id="UP000000768"/>
    </source>
</evidence>
<dbReference type="InParanoid" id="A0A1B6PLX9"/>
<proteinExistence type="predicted"/>
<organism evidence="2 3">
    <name type="scientific">Sorghum bicolor</name>
    <name type="common">Sorghum</name>
    <name type="synonym">Sorghum vulgare</name>
    <dbReference type="NCBI Taxonomy" id="4558"/>
    <lineage>
        <taxon>Eukaryota</taxon>
        <taxon>Viridiplantae</taxon>
        <taxon>Streptophyta</taxon>
        <taxon>Embryophyta</taxon>
        <taxon>Tracheophyta</taxon>
        <taxon>Spermatophyta</taxon>
        <taxon>Magnoliopsida</taxon>
        <taxon>Liliopsida</taxon>
        <taxon>Poales</taxon>
        <taxon>Poaceae</taxon>
        <taxon>PACMAD clade</taxon>
        <taxon>Panicoideae</taxon>
        <taxon>Andropogonodae</taxon>
        <taxon>Andropogoneae</taxon>
        <taxon>Sorghinae</taxon>
        <taxon>Sorghum</taxon>
    </lineage>
</organism>
<dbReference type="AlphaFoldDB" id="A0A1B6PLX9"/>
<feature type="compositionally biased region" description="Polar residues" evidence="1">
    <location>
        <begin position="90"/>
        <end position="104"/>
    </location>
</feature>
<accession>A0A1B6PLX9</accession>
<reference evidence="2 3" key="1">
    <citation type="journal article" date="2009" name="Nature">
        <title>The Sorghum bicolor genome and the diversification of grasses.</title>
        <authorList>
            <person name="Paterson A.H."/>
            <person name="Bowers J.E."/>
            <person name="Bruggmann R."/>
            <person name="Dubchak I."/>
            <person name="Grimwood J."/>
            <person name="Gundlach H."/>
            <person name="Haberer G."/>
            <person name="Hellsten U."/>
            <person name="Mitros T."/>
            <person name="Poliakov A."/>
            <person name="Schmutz J."/>
            <person name="Spannagl M."/>
            <person name="Tang H."/>
            <person name="Wang X."/>
            <person name="Wicker T."/>
            <person name="Bharti A.K."/>
            <person name="Chapman J."/>
            <person name="Feltus F.A."/>
            <person name="Gowik U."/>
            <person name="Grigoriev I.V."/>
            <person name="Lyons E."/>
            <person name="Maher C.A."/>
            <person name="Martis M."/>
            <person name="Narechania A."/>
            <person name="Otillar R.P."/>
            <person name="Penning B.W."/>
            <person name="Salamov A.A."/>
            <person name="Wang Y."/>
            <person name="Zhang L."/>
            <person name="Carpita N.C."/>
            <person name="Freeling M."/>
            <person name="Gingle A.R."/>
            <person name="Hash C.T."/>
            <person name="Keller B."/>
            <person name="Klein P."/>
            <person name="Kresovich S."/>
            <person name="McCann M.C."/>
            <person name="Ming R."/>
            <person name="Peterson D.G."/>
            <person name="Mehboob-ur-Rahman"/>
            <person name="Ware D."/>
            <person name="Westhoff P."/>
            <person name="Mayer K.F."/>
            <person name="Messing J."/>
            <person name="Rokhsar D.S."/>
        </authorList>
    </citation>
    <scope>NUCLEOTIDE SEQUENCE [LARGE SCALE GENOMIC DNA]</scope>
    <source>
        <strain evidence="3">cv. BTx623</strain>
    </source>
</reference>
<dbReference type="Gramene" id="KXG26652">
    <property type="protein sequence ID" value="KXG26652"/>
    <property type="gene ID" value="SORBI_3006G137400"/>
</dbReference>
<reference evidence="3" key="2">
    <citation type="journal article" date="2018" name="Plant J.">
        <title>The Sorghum bicolor reference genome: improved assembly, gene annotations, a transcriptome atlas, and signatures of genome organization.</title>
        <authorList>
            <person name="McCormick R.F."/>
            <person name="Truong S.K."/>
            <person name="Sreedasyam A."/>
            <person name="Jenkins J."/>
            <person name="Shu S."/>
            <person name="Sims D."/>
            <person name="Kennedy M."/>
            <person name="Amirebrahimi M."/>
            <person name="Weers B.D."/>
            <person name="McKinley B."/>
            <person name="Mattison A."/>
            <person name="Morishige D.T."/>
            <person name="Grimwood J."/>
            <person name="Schmutz J."/>
            <person name="Mullet J.E."/>
        </authorList>
    </citation>
    <scope>NUCLEOTIDE SEQUENCE [LARGE SCALE GENOMIC DNA]</scope>
    <source>
        <strain evidence="3">cv. BTx623</strain>
    </source>
</reference>
<dbReference type="EMBL" id="CM000765">
    <property type="protein sequence ID" value="KXG26652.1"/>
    <property type="molecule type" value="Genomic_DNA"/>
</dbReference>
<name>A0A1B6PLX9_SORBI</name>
<feature type="region of interest" description="Disordered" evidence="1">
    <location>
        <begin position="1"/>
        <end position="33"/>
    </location>
</feature>
<feature type="region of interest" description="Disordered" evidence="1">
    <location>
        <begin position="90"/>
        <end position="115"/>
    </location>
</feature>